<evidence type="ECO:0000256" key="5">
    <source>
        <dbReference type="ARBA" id="ARBA00022884"/>
    </source>
</evidence>
<dbReference type="OMA" id="PPKFYDG"/>
<keyword evidence="6" id="KW-0539">Nucleus</keyword>
<sequence>MTQFLPPNLLALFAPRDPIPYLPPVDKLPYEKKTAGYTGIASFVNQFEDPKNTPPPLRIETREERQERKRKEKAEQVAYKLEQDIALWSPAANPAATTDPYKTLFVARVNYDTSESKLRREFEVYGHIKKIVIVHDKNTGKPRGYAFIEYERERDMHSAYKHADGKKIDGRRVLVDVERGRTVKGWLPRRLGGGLGGTRRGGPEVNVKHSGREEPRLEERY</sequence>
<dbReference type="InterPro" id="IPR034143">
    <property type="entry name" value="snRNP70_RRM"/>
</dbReference>
<dbReference type="GO" id="GO:0000398">
    <property type="term" value="P:mRNA splicing, via spliceosome"/>
    <property type="evidence" value="ECO:0007669"/>
    <property type="project" value="TreeGrafter"/>
</dbReference>
<organism evidence="11 12">
    <name type="scientific">Stegodyphus mimosarum</name>
    <name type="common">African social velvet spider</name>
    <dbReference type="NCBI Taxonomy" id="407821"/>
    <lineage>
        <taxon>Eukaryota</taxon>
        <taxon>Metazoa</taxon>
        <taxon>Ecdysozoa</taxon>
        <taxon>Arthropoda</taxon>
        <taxon>Chelicerata</taxon>
        <taxon>Arachnida</taxon>
        <taxon>Araneae</taxon>
        <taxon>Araneomorphae</taxon>
        <taxon>Entelegynae</taxon>
        <taxon>Eresoidea</taxon>
        <taxon>Eresidae</taxon>
        <taxon>Stegodyphus</taxon>
    </lineage>
</organism>
<reference evidence="11 12" key="1">
    <citation type="submission" date="2013-11" db="EMBL/GenBank/DDBJ databases">
        <title>Genome sequencing of Stegodyphus mimosarum.</title>
        <authorList>
            <person name="Bechsgaard J."/>
        </authorList>
    </citation>
    <scope>NUCLEOTIDE SEQUENCE [LARGE SCALE GENOMIC DNA]</scope>
</reference>
<dbReference type="PANTHER" id="PTHR13952">
    <property type="entry name" value="U1 SMALL NUCLEAR RIBONUCLEOPROTEIN 70 KD"/>
    <property type="match status" value="1"/>
</dbReference>
<evidence type="ECO:0000256" key="6">
    <source>
        <dbReference type="ARBA" id="ARBA00023242"/>
    </source>
</evidence>
<accession>A0A087UV48</accession>
<proteinExistence type="predicted"/>
<dbReference type="InterPro" id="IPR035979">
    <property type="entry name" value="RBD_domain_sf"/>
</dbReference>
<dbReference type="GO" id="GO:0005685">
    <property type="term" value="C:U1 snRNP"/>
    <property type="evidence" value="ECO:0007669"/>
    <property type="project" value="TreeGrafter"/>
</dbReference>
<dbReference type="Gene3D" id="3.30.70.330">
    <property type="match status" value="1"/>
</dbReference>
<evidence type="ECO:0000256" key="8">
    <source>
        <dbReference type="PROSITE-ProRule" id="PRU00176"/>
    </source>
</evidence>
<evidence type="ECO:0000256" key="3">
    <source>
        <dbReference type="ARBA" id="ARBA00016996"/>
    </source>
</evidence>
<dbReference type="SUPFAM" id="SSF54928">
    <property type="entry name" value="RNA-binding domain, RBD"/>
    <property type="match status" value="1"/>
</dbReference>
<feature type="domain" description="RRM" evidence="10">
    <location>
        <begin position="102"/>
        <end position="180"/>
    </location>
</feature>
<keyword evidence="5 8" id="KW-0694">RNA-binding</keyword>
<dbReference type="GO" id="GO:0071004">
    <property type="term" value="C:U2-type prespliceosome"/>
    <property type="evidence" value="ECO:0007669"/>
    <property type="project" value="TreeGrafter"/>
</dbReference>
<dbReference type="PROSITE" id="PS50102">
    <property type="entry name" value="RRM"/>
    <property type="match status" value="1"/>
</dbReference>
<evidence type="ECO:0000313" key="12">
    <source>
        <dbReference type="Proteomes" id="UP000054359"/>
    </source>
</evidence>
<dbReference type="CDD" id="cd12236">
    <property type="entry name" value="RRM_snRNP70"/>
    <property type="match status" value="1"/>
</dbReference>
<comment type="subcellular location">
    <subcellularLocation>
        <location evidence="1">Nucleus speckle</location>
    </subcellularLocation>
    <subcellularLocation>
        <location evidence="2">Nucleus</location>
        <location evidence="2">Nucleoplasm</location>
    </subcellularLocation>
</comment>
<dbReference type="PANTHER" id="PTHR13952:SF5">
    <property type="entry name" value="U1 SMALL NUCLEAR RIBONUCLEOPROTEIN 70 KDA"/>
    <property type="match status" value="1"/>
</dbReference>
<feature type="compositionally biased region" description="Gly residues" evidence="9">
    <location>
        <begin position="191"/>
        <end position="200"/>
    </location>
</feature>
<dbReference type="InterPro" id="IPR000504">
    <property type="entry name" value="RRM_dom"/>
</dbReference>
<evidence type="ECO:0000313" key="11">
    <source>
        <dbReference type="EMBL" id="KFM81237.1"/>
    </source>
</evidence>
<dbReference type="SMART" id="SM00360">
    <property type="entry name" value="RRM"/>
    <property type="match status" value="1"/>
</dbReference>
<dbReference type="GO" id="GO:0071011">
    <property type="term" value="C:precatalytic spliceosome"/>
    <property type="evidence" value="ECO:0007669"/>
    <property type="project" value="TreeGrafter"/>
</dbReference>
<dbReference type="InterPro" id="IPR051183">
    <property type="entry name" value="U1_U11-U12_snRNP_70-35kDa"/>
</dbReference>
<protein>
    <recommendedName>
        <fullName evidence="3">U1 small nuclear ribonucleoprotein 70 kDa</fullName>
    </recommendedName>
</protein>
<feature type="compositionally biased region" description="Basic and acidic residues" evidence="9">
    <location>
        <begin position="59"/>
        <end position="73"/>
    </location>
</feature>
<feature type="compositionally biased region" description="Basic and acidic residues" evidence="9">
    <location>
        <begin position="206"/>
        <end position="221"/>
    </location>
</feature>
<feature type="non-terminal residue" evidence="11">
    <location>
        <position position="221"/>
    </location>
</feature>
<dbReference type="InterPro" id="IPR022023">
    <property type="entry name" value="U1snRNP70_N"/>
</dbReference>
<name>A0A087UV48_STEMI</name>
<dbReference type="GO" id="GO:0016607">
    <property type="term" value="C:nuclear speck"/>
    <property type="evidence" value="ECO:0007669"/>
    <property type="project" value="UniProtKB-SubCell"/>
</dbReference>
<feature type="region of interest" description="Disordered" evidence="9">
    <location>
        <begin position="189"/>
        <end position="221"/>
    </location>
</feature>
<dbReference type="GO" id="GO:0003729">
    <property type="term" value="F:mRNA binding"/>
    <property type="evidence" value="ECO:0007669"/>
    <property type="project" value="TreeGrafter"/>
</dbReference>
<dbReference type="Pfam" id="PF00076">
    <property type="entry name" value="RRM_1"/>
    <property type="match status" value="1"/>
</dbReference>
<dbReference type="InterPro" id="IPR012677">
    <property type="entry name" value="Nucleotide-bd_a/b_plait_sf"/>
</dbReference>
<evidence type="ECO:0000256" key="1">
    <source>
        <dbReference type="ARBA" id="ARBA00004324"/>
    </source>
</evidence>
<dbReference type="Pfam" id="PF12220">
    <property type="entry name" value="U1snRNP70_N"/>
    <property type="match status" value="1"/>
</dbReference>
<gene>
    <name evidence="11" type="ORF">X975_19001</name>
</gene>
<evidence type="ECO:0000256" key="2">
    <source>
        <dbReference type="ARBA" id="ARBA00004642"/>
    </source>
</evidence>
<dbReference type="OrthoDB" id="4207594at2759"/>
<evidence type="ECO:0000256" key="4">
    <source>
        <dbReference type="ARBA" id="ARBA00022664"/>
    </source>
</evidence>
<dbReference type="EMBL" id="KK121795">
    <property type="protein sequence ID" value="KFM81237.1"/>
    <property type="molecule type" value="Genomic_DNA"/>
</dbReference>
<feature type="region of interest" description="Disordered" evidence="9">
    <location>
        <begin position="47"/>
        <end position="73"/>
    </location>
</feature>
<keyword evidence="12" id="KW-1185">Reference proteome</keyword>
<dbReference type="AlphaFoldDB" id="A0A087UV48"/>
<dbReference type="Proteomes" id="UP000054359">
    <property type="component" value="Unassembled WGS sequence"/>
</dbReference>
<evidence type="ECO:0000259" key="10">
    <source>
        <dbReference type="PROSITE" id="PS50102"/>
    </source>
</evidence>
<keyword evidence="4" id="KW-0507">mRNA processing</keyword>
<evidence type="ECO:0000256" key="9">
    <source>
        <dbReference type="SAM" id="MobiDB-lite"/>
    </source>
</evidence>
<keyword evidence="7 11" id="KW-0687">Ribonucleoprotein</keyword>
<evidence type="ECO:0000256" key="7">
    <source>
        <dbReference type="ARBA" id="ARBA00023274"/>
    </source>
</evidence>
<dbReference type="GO" id="GO:0030619">
    <property type="term" value="F:U1 snRNA binding"/>
    <property type="evidence" value="ECO:0007669"/>
    <property type="project" value="InterPro"/>
</dbReference>
<dbReference type="STRING" id="407821.A0A087UV48"/>
<dbReference type="FunFam" id="3.30.70.330:FF:000153">
    <property type="entry name" value="U1 small nuclear ribonucleoprotein 70 kDa"/>
    <property type="match status" value="1"/>
</dbReference>